<comment type="similarity">
    <text evidence="1">Belongs to the enoyl-CoA hydratase/isomerase family.</text>
</comment>
<dbReference type="FunFam" id="3.90.226.10:FF:000009">
    <property type="entry name" value="Carnitinyl-CoA dehydratase"/>
    <property type="match status" value="1"/>
</dbReference>
<reference evidence="3" key="2">
    <citation type="submission" date="2020-09" db="EMBL/GenBank/DDBJ databases">
        <authorList>
            <person name="Sun Q."/>
            <person name="Kim S."/>
        </authorList>
    </citation>
    <scope>NUCLEOTIDE SEQUENCE</scope>
    <source>
        <strain evidence="3">KCTC 23310</strain>
    </source>
</reference>
<evidence type="ECO:0000313" key="3">
    <source>
        <dbReference type="EMBL" id="GHC53260.1"/>
    </source>
</evidence>
<name>A0A918TLD2_9RHOB</name>
<sequence>MKELVCIDREEGLAMLTLNRPEKLNALDYALIDRLLALLDLLETDAAVRAIILTGAGERAFSAGGDIWEFSASVGQGPEAALRDFVARGQRLTARIESYRKPIIVAVNGLAYGGGCEITEAAPLAVASRTARFAKPEIRLGMPPTFGGTQRLPRLAGRKRAMELLLTGESFSAERALALGLVNHVVEPVQLLPAARHLARQILAHSPLAVGAVLGAVTRGINLSIAEGLAVEAGEFARMVPTDDLREGLAAWRERRGAQYSGLWPGQVAPLSEGI</sequence>
<dbReference type="NCBIfam" id="NF004634">
    <property type="entry name" value="PRK05980.1"/>
    <property type="match status" value="1"/>
</dbReference>
<reference evidence="3" key="1">
    <citation type="journal article" date="2014" name="Int. J. Syst. Evol. Microbiol.">
        <title>Complete genome sequence of Corynebacterium casei LMG S-19264T (=DSM 44701T), isolated from a smear-ripened cheese.</title>
        <authorList>
            <consortium name="US DOE Joint Genome Institute (JGI-PGF)"/>
            <person name="Walter F."/>
            <person name="Albersmeier A."/>
            <person name="Kalinowski J."/>
            <person name="Ruckert C."/>
        </authorList>
    </citation>
    <scope>NUCLEOTIDE SEQUENCE</scope>
    <source>
        <strain evidence="3">KCTC 23310</strain>
    </source>
</reference>
<keyword evidence="2" id="KW-0456">Lyase</keyword>
<dbReference type="InterPro" id="IPR014748">
    <property type="entry name" value="Enoyl-CoA_hydra_C"/>
</dbReference>
<dbReference type="SUPFAM" id="SSF52096">
    <property type="entry name" value="ClpP/crotonase"/>
    <property type="match status" value="1"/>
</dbReference>
<dbReference type="Gene3D" id="1.10.12.10">
    <property type="entry name" value="Lyase 2-enoyl-coa Hydratase, Chain A, domain 2"/>
    <property type="match status" value="1"/>
</dbReference>
<dbReference type="GO" id="GO:0006635">
    <property type="term" value="P:fatty acid beta-oxidation"/>
    <property type="evidence" value="ECO:0007669"/>
    <property type="project" value="TreeGrafter"/>
</dbReference>
<dbReference type="Gene3D" id="3.90.226.10">
    <property type="entry name" value="2-enoyl-CoA Hydratase, Chain A, domain 1"/>
    <property type="match status" value="1"/>
</dbReference>
<dbReference type="PANTHER" id="PTHR11941:SF54">
    <property type="entry name" value="ENOYL-COA HYDRATASE, MITOCHONDRIAL"/>
    <property type="match status" value="1"/>
</dbReference>
<evidence type="ECO:0000313" key="4">
    <source>
        <dbReference type="Proteomes" id="UP000638981"/>
    </source>
</evidence>
<dbReference type="Pfam" id="PF00378">
    <property type="entry name" value="ECH_1"/>
    <property type="match status" value="1"/>
</dbReference>
<dbReference type="GO" id="GO:0016829">
    <property type="term" value="F:lyase activity"/>
    <property type="evidence" value="ECO:0007669"/>
    <property type="project" value="UniProtKB-KW"/>
</dbReference>
<evidence type="ECO:0000256" key="2">
    <source>
        <dbReference type="ARBA" id="ARBA00023239"/>
    </source>
</evidence>
<dbReference type="InterPro" id="IPR001753">
    <property type="entry name" value="Enoyl-CoA_hydra/iso"/>
</dbReference>
<evidence type="ECO:0000256" key="1">
    <source>
        <dbReference type="ARBA" id="ARBA00005254"/>
    </source>
</evidence>
<proteinExistence type="inferred from homology"/>
<dbReference type="PANTHER" id="PTHR11941">
    <property type="entry name" value="ENOYL-COA HYDRATASE-RELATED"/>
    <property type="match status" value="1"/>
</dbReference>
<dbReference type="AlphaFoldDB" id="A0A918TLD2"/>
<protein>
    <submittedName>
        <fullName evidence="3">Enoyl-CoA hydratase</fullName>
    </submittedName>
</protein>
<dbReference type="InterPro" id="IPR029045">
    <property type="entry name" value="ClpP/crotonase-like_dom_sf"/>
</dbReference>
<dbReference type="CDD" id="cd06558">
    <property type="entry name" value="crotonase-like"/>
    <property type="match status" value="1"/>
</dbReference>
<gene>
    <name evidence="3" type="ORF">GCM10007315_14880</name>
</gene>
<keyword evidence="4" id="KW-1185">Reference proteome</keyword>
<accession>A0A918TLD2</accession>
<comment type="caution">
    <text evidence="3">The sequence shown here is derived from an EMBL/GenBank/DDBJ whole genome shotgun (WGS) entry which is preliminary data.</text>
</comment>
<dbReference type="RefSeq" id="WP_189411008.1">
    <property type="nucleotide sequence ID" value="NZ_BMYJ01000004.1"/>
</dbReference>
<dbReference type="EMBL" id="BMYJ01000004">
    <property type="protein sequence ID" value="GHC53260.1"/>
    <property type="molecule type" value="Genomic_DNA"/>
</dbReference>
<dbReference type="Proteomes" id="UP000638981">
    <property type="component" value="Unassembled WGS sequence"/>
</dbReference>
<organism evidence="3 4">
    <name type="scientific">Neogemmobacter tilapiae</name>
    <dbReference type="NCBI Taxonomy" id="875041"/>
    <lineage>
        <taxon>Bacteria</taxon>
        <taxon>Pseudomonadati</taxon>
        <taxon>Pseudomonadota</taxon>
        <taxon>Alphaproteobacteria</taxon>
        <taxon>Rhodobacterales</taxon>
        <taxon>Paracoccaceae</taxon>
        <taxon>Neogemmobacter</taxon>
    </lineage>
</organism>